<dbReference type="InterPro" id="IPR029675">
    <property type="entry name" value="PGAP4"/>
</dbReference>
<reference evidence="1" key="1">
    <citation type="journal article" date="2023" name="Mol. Biol. Evol.">
        <title>Third-Generation Sequencing Reveals the Adaptive Role of the Epigenome in Three Deep-Sea Polychaetes.</title>
        <authorList>
            <person name="Perez M."/>
            <person name="Aroh O."/>
            <person name="Sun Y."/>
            <person name="Lan Y."/>
            <person name="Juniper S.K."/>
            <person name="Young C.R."/>
            <person name="Angers B."/>
            <person name="Qian P.Y."/>
        </authorList>
    </citation>
    <scope>NUCLEOTIDE SEQUENCE</scope>
    <source>
        <strain evidence="1">R07B-5</strain>
    </source>
</reference>
<gene>
    <name evidence="1" type="ORF">NP493_470g01020</name>
</gene>
<accession>A0AAD9KYT7</accession>
<protein>
    <submittedName>
        <fullName evidence="1">Uncharacterized protein</fullName>
    </submittedName>
</protein>
<dbReference type="PANTHER" id="PTHR31410">
    <property type="entry name" value="TRANSMEMBRANE PROTEIN 246"/>
    <property type="match status" value="1"/>
</dbReference>
<keyword evidence="2" id="KW-1185">Reference proteome</keyword>
<comment type="caution">
    <text evidence="1">The sequence shown here is derived from an EMBL/GenBank/DDBJ whole genome shotgun (WGS) entry which is preliminary data.</text>
</comment>
<dbReference type="EMBL" id="JAODUO010000470">
    <property type="protein sequence ID" value="KAK2179825.1"/>
    <property type="molecule type" value="Genomic_DNA"/>
</dbReference>
<dbReference type="AlphaFoldDB" id="A0AAD9KYT7"/>
<dbReference type="GO" id="GO:0016757">
    <property type="term" value="F:glycosyltransferase activity"/>
    <property type="evidence" value="ECO:0007669"/>
    <property type="project" value="InterPro"/>
</dbReference>
<organism evidence="1 2">
    <name type="scientific">Ridgeia piscesae</name>
    <name type="common">Tubeworm</name>
    <dbReference type="NCBI Taxonomy" id="27915"/>
    <lineage>
        <taxon>Eukaryota</taxon>
        <taxon>Metazoa</taxon>
        <taxon>Spiralia</taxon>
        <taxon>Lophotrochozoa</taxon>
        <taxon>Annelida</taxon>
        <taxon>Polychaeta</taxon>
        <taxon>Sedentaria</taxon>
        <taxon>Canalipalpata</taxon>
        <taxon>Sabellida</taxon>
        <taxon>Siboglinidae</taxon>
        <taxon>Ridgeia</taxon>
    </lineage>
</organism>
<dbReference type="GO" id="GO:0006506">
    <property type="term" value="P:GPI anchor biosynthetic process"/>
    <property type="evidence" value="ECO:0007669"/>
    <property type="project" value="InterPro"/>
</dbReference>
<evidence type="ECO:0000313" key="2">
    <source>
        <dbReference type="Proteomes" id="UP001209878"/>
    </source>
</evidence>
<evidence type="ECO:0000313" key="1">
    <source>
        <dbReference type="EMBL" id="KAK2179825.1"/>
    </source>
</evidence>
<dbReference type="GO" id="GO:0000139">
    <property type="term" value="C:Golgi membrane"/>
    <property type="evidence" value="ECO:0007669"/>
    <property type="project" value="InterPro"/>
</dbReference>
<name>A0AAD9KYT7_RIDPI</name>
<dbReference type="Proteomes" id="UP001209878">
    <property type="component" value="Unassembled WGS sequence"/>
</dbReference>
<proteinExistence type="predicted"/>
<dbReference type="PANTHER" id="PTHR31410:SF1">
    <property type="entry name" value="POST-GPI ATTACHMENT TO PROTEINS FACTOR 4"/>
    <property type="match status" value="1"/>
</dbReference>
<sequence length="81" mass="8704">MKCNCVLTPILFNAEAAIETSSHLATTTCNSRLSLSVAMTQFAHAQGFTTLLVQPNVVRHIGLISTLKGVSDVPEEFAFLP</sequence>